<keyword evidence="2" id="KW-0472">Membrane</keyword>
<keyword evidence="4" id="KW-1185">Reference proteome</keyword>
<feature type="region of interest" description="Disordered" evidence="1">
    <location>
        <begin position="1"/>
        <end position="21"/>
    </location>
</feature>
<keyword evidence="2" id="KW-1133">Transmembrane helix</keyword>
<dbReference type="AlphaFoldDB" id="A0A934V6Q5"/>
<dbReference type="RefSeq" id="WP_200319922.1">
    <property type="nucleotide sequence ID" value="NZ_JAENJH010000004.1"/>
</dbReference>
<feature type="transmembrane region" description="Helical" evidence="2">
    <location>
        <begin position="81"/>
        <end position="101"/>
    </location>
</feature>
<feature type="transmembrane region" description="Helical" evidence="2">
    <location>
        <begin position="113"/>
        <end position="146"/>
    </location>
</feature>
<accession>A0A934V6Q5</accession>
<comment type="caution">
    <text evidence="3">The sequence shown here is derived from an EMBL/GenBank/DDBJ whole genome shotgun (WGS) entry which is preliminary data.</text>
</comment>
<evidence type="ECO:0000313" key="3">
    <source>
        <dbReference type="EMBL" id="MBK1786460.1"/>
    </source>
</evidence>
<gene>
    <name evidence="3" type="ORF">JHE00_19195</name>
</gene>
<dbReference type="Pfam" id="PF20064">
    <property type="entry name" value="DUF6463"/>
    <property type="match status" value="1"/>
</dbReference>
<dbReference type="EMBL" id="JAENJH010000004">
    <property type="protein sequence ID" value="MBK1786460.1"/>
    <property type="molecule type" value="Genomic_DNA"/>
</dbReference>
<feature type="transmembrane region" description="Helical" evidence="2">
    <location>
        <begin position="36"/>
        <end position="57"/>
    </location>
</feature>
<keyword evidence="2" id="KW-0812">Transmembrane</keyword>
<evidence type="ECO:0000313" key="4">
    <source>
        <dbReference type="Proteomes" id="UP000635245"/>
    </source>
</evidence>
<proteinExistence type="predicted"/>
<dbReference type="InterPro" id="IPR045590">
    <property type="entry name" value="DUF6463"/>
</dbReference>
<dbReference type="Proteomes" id="UP000635245">
    <property type="component" value="Unassembled WGS sequence"/>
</dbReference>
<sequence length="156" mass="16627">MSTVHRGQDAPGVGKPAAEHHSSRAATQTIWAGRSLVLIGSVHLVIFVVQAAALGHLTDWLTGGLLSVETLEAELSQSQSYFWLSIGSSAVPMALLGLLIIRMGRAKELVPGYLLGGLTVWTLVCCLLLEPSGFPLLLVPVILLFLARRATHEKPA</sequence>
<evidence type="ECO:0000256" key="2">
    <source>
        <dbReference type="SAM" id="Phobius"/>
    </source>
</evidence>
<protein>
    <submittedName>
        <fullName evidence="3">Uncharacterized protein</fullName>
    </submittedName>
</protein>
<name>A0A934V6Q5_9PSEU</name>
<reference evidence="3" key="1">
    <citation type="submission" date="2020-12" db="EMBL/GenBank/DDBJ databases">
        <title>Prauserella sp. ASG 168, a novel actinomycete isolated from cave rock.</title>
        <authorList>
            <person name="Suriyachadkun C."/>
        </authorList>
    </citation>
    <scope>NUCLEOTIDE SEQUENCE</scope>
    <source>
        <strain evidence="3">ASG 168</strain>
    </source>
</reference>
<organism evidence="3 4">
    <name type="scientific">Prauserella cavernicola</name>
    <dbReference type="NCBI Taxonomy" id="2800127"/>
    <lineage>
        <taxon>Bacteria</taxon>
        <taxon>Bacillati</taxon>
        <taxon>Actinomycetota</taxon>
        <taxon>Actinomycetes</taxon>
        <taxon>Pseudonocardiales</taxon>
        <taxon>Pseudonocardiaceae</taxon>
        <taxon>Prauserella</taxon>
    </lineage>
</organism>
<evidence type="ECO:0000256" key="1">
    <source>
        <dbReference type="SAM" id="MobiDB-lite"/>
    </source>
</evidence>